<comment type="caution">
    <text evidence="1">The sequence shown here is derived from an EMBL/GenBank/DDBJ whole genome shotgun (WGS) entry which is preliminary data.</text>
</comment>
<dbReference type="EMBL" id="NPEX01000006">
    <property type="protein sequence ID" value="RAI45836.1"/>
    <property type="molecule type" value="Genomic_DNA"/>
</dbReference>
<name>A0A327L697_9BRAD</name>
<dbReference type="InterPro" id="IPR021270">
    <property type="entry name" value="DUF2849"/>
</dbReference>
<reference evidence="1 2" key="1">
    <citation type="submission" date="2017-07" db="EMBL/GenBank/DDBJ databases">
        <title>Draft Genome Sequences of Select Purple Nonsulfur Bacteria.</title>
        <authorList>
            <person name="Lasarre B."/>
            <person name="Mckinlay J.B."/>
        </authorList>
    </citation>
    <scope>NUCLEOTIDE SEQUENCE [LARGE SCALE GENOMIC DNA]</scope>
    <source>
        <strain evidence="1 2">DSM 5909</strain>
    </source>
</reference>
<accession>A0A327L697</accession>
<evidence type="ECO:0000313" key="2">
    <source>
        <dbReference type="Proteomes" id="UP000249130"/>
    </source>
</evidence>
<evidence type="ECO:0008006" key="3">
    <source>
        <dbReference type="Google" id="ProtNLM"/>
    </source>
</evidence>
<proteinExistence type="predicted"/>
<dbReference type="Pfam" id="PF11011">
    <property type="entry name" value="DUF2849"/>
    <property type="match status" value="1"/>
</dbReference>
<organism evidence="1 2">
    <name type="scientific">Rhodoplanes roseus</name>
    <dbReference type="NCBI Taxonomy" id="29409"/>
    <lineage>
        <taxon>Bacteria</taxon>
        <taxon>Pseudomonadati</taxon>
        <taxon>Pseudomonadota</taxon>
        <taxon>Alphaproteobacteria</taxon>
        <taxon>Hyphomicrobiales</taxon>
        <taxon>Nitrobacteraceae</taxon>
        <taxon>Rhodoplanes</taxon>
    </lineage>
</organism>
<dbReference type="Proteomes" id="UP000249130">
    <property type="component" value="Unassembled WGS sequence"/>
</dbReference>
<evidence type="ECO:0000313" key="1">
    <source>
        <dbReference type="EMBL" id="RAI45836.1"/>
    </source>
</evidence>
<protein>
    <recommendedName>
        <fullName evidence="3">Sulfite reductase</fullName>
    </recommendedName>
</protein>
<keyword evidence="2" id="KW-1185">Reference proteome</keyword>
<dbReference type="OrthoDB" id="9815695at2"/>
<dbReference type="RefSeq" id="WP_111417299.1">
    <property type="nucleotide sequence ID" value="NZ_NPEX01000006.1"/>
</dbReference>
<dbReference type="AlphaFoldDB" id="A0A327L697"/>
<sequence>MAKRPKTFHPVVATANDLPTGAVVFRHPDGDWSGDIAAAEIATTPEQADALLAHAQADQGPGNRIVDLALIEVVREGAFVRPTALRELIRTSGPTIALPADGRPAGH</sequence>
<gene>
    <name evidence="1" type="ORF">CH341_01660</name>
</gene>